<dbReference type="Proteomes" id="UP000479000">
    <property type="component" value="Unassembled WGS sequence"/>
</dbReference>
<protein>
    <submittedName>
        <fullName evidence="1">Uncharacterized protein</fullName>
    </submittedName>
</protein>
<accession>A0A6H5G6X0</accession>
<evidence type="ECO:0000313" key="1">
    <source>
        <dbReference type="EMBL" id="CAA9997923.1"/>
    </source>
</evidence>
<name>A0A6H5G6X0_9HEMI</name>
<keyword evidence="2" id="KW-1185">Reference proteome</keyword>
<organism evidence="1 2">
    <name type="scientific">Nesidiocoris tenuis</name>
    <dbReference type="NCBI Taxonomy" id="355587"/>
    <lineage>
        <taxon>Eukaryota</taxon>
        <taxon>Metazoa</taxon>
        <taxon>Ecdysozoa</taxon>
        <taxon>Arthropoda</taxon>
        <taxon>Hexapoda</taxon>
        <taxon>Insecta</taxon>
        <taxon>Pterygota</taxon>
        <taxon>Neoptera</taxon>
        <taxon>Paraneoptera</taxon>
        <taxon>Hemiptera</taxon>
        <taxon>Heteroptera</taxon>
        <taxon>Panheteroptera</taxon>
        <taxon>Cimicomorpha</taxon>
        <taxon>Miridae</taxon>
        <taxon>Dicyphina</taxon>
        <taxon>Nesidiocoris</taxon>
    </lineage>
</organism>
<dbReference type="OrthoDB" id="8118845at2759"/>
<evidence type="ECO:0000313" key="2">
    <source>
        <dbReference type="Proteomes" id="UP000479000"/>
    </source>
</evidence>
<gene>
    <name evidence="1" type="ORF">NTEN_LOCUS4217</name>
</gene>
<proteinExistence type="predicted"/>
<feature type="non-terminal residue" evidence="1">
    <location>
        <position position="574"/>
    </location>
</feature>
<reference evidence="1 2" key="1">
    <citation type="submission" date="2020-02" db="EMBL/GenBank/DDBJ databases">
        <authorList>
            <person name="Ferguson B K."/>
        </authorList>
    </citation>
    <scope>NUCLEOTIDE SEQUENCE [LARGE SCALE GENOMIC DNA]</scope>
</reference>
<dbReference type="EMBL" id="CADCXU010006345">
    <property type="protein sequence ID" value="CAA9997923.1"/>
    <property type="molecule type" value="Genomic_DNA"/>
</dbReference>
<sequence length="574" mass="64887">MNRIMALWQARLHWTRCARFLYNCYRGHADLVIRDSEDRLAMLLYGISTLPLISELQDSEITQCWYADDSSAQGKFENIYAWWNKLNLHGPAHGYFPQGNKSYLVVHPEDLSEAQQLFQGTGIKLVTGQRFLGGFIGERKQEYVKDKICKWVEAIKTLSEAGNAQPQSAHAAFTKSIQFKWQYLQRVTNGDELGYKPLQEVIQSSFIPALIGGEVPREELDLFSLPVNKGGLAISDPTKMVKLAYDTSRNGSICLIRSLEDRTTFSINDHLTKLREEKKNATTEKDLQENQLLQRILDSLPDDRRRAIERSVSNISQNRTSGWLSVLPIQRQNFDLSPCEFRDALAVRYKRNPIDAPRSCDGCGSGVFSLEHALSCKKGGLVTRRHNEIRDVLGDLMSIAWGNCCKEPIIKEASDLSPGLRGDLACRGVWEPQREALFDVRVVDTDAPSYVTRPVNVVLTAAEEEKKRKYVSACEQRHASFTPLVCSADAKFVPQMTAFLKVISERLADKWGRPHETVRGWVKVRLAFAILRATSMCVRGARKKWRNVEDILGMDGAGLRIGSEGQEGQLFKMD</sequence>
<dbReference type="AlphaFoldDB" id="A0A6H5G6X0"/>